<organism evidence="4 5">
    <name type="scientific">Almyronema epifaneia S1</name>
    <dbReference type="NCBI Taxonomy" id="2991925"/>
    <lineage>
        <taxon>Bacteria</taxon>
        <taxon>Bacillati</taxon>
        <taxon>Cyanobacteriota</taxon>
        <taxon>Cyanophyceae</taxon>
        <taxon>Nodosilineales</taxon>
        <taxon>Nodosilineaceae</taxon>
        <taxon>Almyronema</taxon>
        <taxon>Almyronema epifaneia</taxon>
    </lineage>
</organism>
<dbReference type="RefSeq" id="WP_377962829.1">
    <property type="nucleotide sequence ID" value="NZ_JBHZOL010000031.1"/>
</dbReference>
<evidence type="ECO:0000313" key="4">
    <source>
        <dbReference type="EMBL" id="MFE4105748.1"/>
    </source>
</evidence>
<evidence type="ECO:0000256" key="3">
    <source>
        <dbReference type="HAMAP-Rule" id="MF_01384"/>
    </source>
</evidence>
<dbReference type="PANTHER" id="PTHR33643">
    <property type="entry name" value="UREASE ACCESSORY PROTEIN D"/>
    <property type="match status" value="1"/>
</dbReference>
<evidence type="ECO:0000256" key="2">
    <source>
        <dbReference type="ARBA" id="ARBA00023186"/>
    </source>
</evidence>
<comment type="subunit">
    <text evidence="3">UreD, UreF and UreG form a complex that acts as a GTP-hydrolysis-dependent molecular chaperone, activating the urease apoprotein by helping to assemble the nickel containing metallocenter of UreC. The UreE protein probably delivers the nickel.</text>
</comment>
<comment type="subcellular location">
    <subcellularLocation>
        <location evidence="3">Cytoplasm</location>
    </subcellularLocation>
</comment>
<keyword evidence="2 3" id="KW-0143">Chaperone</keyword>
<dbReference type="PANTHER" id="PTHR33643:SF1">
    <property type="entry name" value="UREASE ACCESSORY PROTEIN D"/>
    <property type="match status" value="1"/>
</dbReference>
<keyword evidence="3" id="KW-0996">Nickel insertion</keyword>
<name>A0ABW6IC68_9CYAN</name>
<evidence type="ECO:0000256" key="1">
    <source>
        <dbReference type="ARBA" id="ARBA00007177"/>
    </source>
</evidence>
<comment type="caution">
    <text evidence="4">The sequence shown here is derived from an EMBL/GenBank/DDBJ whole genome shotgun (WGS) entry which is preliminary data.</text>
</comment>
<gene>
    <name evidence="3" type="primary">ureD</name>
    <name evidence="4" type="ORF">ACFVKH_05635</name>
</gene>
<proteinExistence type="inferred from homology"/>
<keyword evidence="3" id="KW-0963">Cytoplasm</keyword>
<keyword evidence="5" id="KW-1185">Reference proteome</keyword>
<comment type="function">
    <text evidence="3">Required for maturation of urease via the functional incorporation of the urease nickel metallocenter.</text>
</comment>
<evidence type="ECO:0000313" key="5">
    <source>
        <dbReference type="Proteomes" id="UP001600165"/>
    </source>
</evidence>
<accession>A0ABW6IC68</accession>
<sequence>MTAEPISPAIALPAESAAAWHGQLQLSFGRQAEKTTPIQVQATAPLKLQRPFYPEGDLCHSVIVHTAGGMVGGDRLTLNLQLQSLSQALVTTAAANKVYRSSGLTTHQQVCLRLAPQTCLEWLPQETIVFNQARYQQNSRIELAPGAVWLGWEITRFGRSASGEQFLAGSWRSQLEVWQQDQPLWIDRQSLSGGSAALQSPHGLGGYPVIGSLALLGYAVSEPQLATLRQSWRPETGDTGITALMQGVLCRYRGPSSQAARAWFVALWQILRPWYLGRAVCMPRVWGR</sequence>
<dbReference type="Proteomes" id="UP001600165">
    <property type="component" value="Unassembled WGS sequence"/>
</dbReference>
<dbReference type="HAMAP" id="MF_01384">
    <property type="entry name" value="UreD"/>
    <property type="match status" value="1"/>
</dbReference>
<comment type="similarity">
    <text evidence="1 3">Belongs to the UreD family.</text>
</comment>
<dbReference type="InterPro" id="IPR002669">
    <property type="entry name" value="UreD"/>
</dbReference>
<dbReference type="EMBL" id="JBHZOL010000031">
    <property type="protein sequence ID" value="MFE4105748.1"/>
    <property type="molecule type" value="Genomic_DNA"/>
</dbReference>
<dbReference type="Pfam" id="PF01774">
    <property type="entry name" value="UreD"/>
    <property type="match status" value="1"/>
</dbReference>
<reference evidence="4 5" key="1">
    <citation type="submission" date="2024-10" db="EMBL/GenBank/DDBJ databases">
        <authorList>
            <person name="Ratan Roy A."/>
            <person name="Morales Sandoval P.H."/>
            <person name="De Los Santos Villalobos S."/>
            <person name="Chakraborty S."/>
            <person name="Mukherjee J."/>
        </authorList>
    </citation>
    <scope>NUCLEOTIDE SEQUENCE [LARGE SCALE GENOMIC DNA]</scope>
    <source>
        <strain evidence="4 5">S1</strain>
    </source>
</reference>
<protein>
    <recommendedName>
        <fullName evidence="3">Urease accessory protein UreD</fullName>
    </recommendedName>
</protein>